<dbReference type="Proteomes" id="UP000268014">
    <property type="component" value="Unassembled WGS sequence"/>
</dbReference>
<dbReference type="AlphaFoldDB" id="A0A0N4VXB4"/>
<gene>
    <name evidence="1" type="ORF">HPLM_LOCUS1932</name>
</gene>
<dbReference type="EMBL" id="UZAF01003105">
    <property type="protein sequence ID" value="VDO12062.1"/>
    <property type="molecule type" value="Genomic_DNA"/>
</dbReference>
<evidence type="ECO:0000313" key="1">
    <source>
        <dbReference type="EMBL" id="VDO12062.1"/>
    </source>
</evidence>
<evidence type="ECO:0000313" key="3">
    <source>
        <dbReference type="WBParaSite" id="HPLM_0000193401-mRNA-1"/>
    </source>
</evidence>
<name>A0A0N4VXB4_HAEPC</name>
<proteinExistence type="predicted"/>
<sequence length="42" mass="4847">MGQEEPKGEFSETRSLSVRRSCLTVQQDLSFLISKILGFWQD</sequence>
<accession>A0A0N4VXB4</accession>
<organism evidence="3">
    <name type="scientific">Haemonchus placei</name>
    <name type="common">Barber's pole worm</name>
    <dbReference type="NCBI Taxonomy" id="6290"/>
    <lineage>
        <taxon>Eukaryota</taxon>
        <taxon>Metazoa</taxon>
        <taxon>Ecdysozoa</taxon>
        <taxon>Nematoda</taxon>
        <taxon>Chromadorea</taxon>
        <taxon>Rhabditida</taxon>
        <taxon>Rhabditina</taxon>
        <taxon>Rhabditomorpha</taxon>
        <taxon>Strongyloidea</taxon>
        <taxon>Trichostrongylidae</taxon>
        <taxon>Haemonchus</taxon>
    </lineage>
</organism>
<reference evidence="1 2" key="2">
    <citation type="submission" date="2018-11" db="EMBL/GenBank/DDBJ databases">
        <authorList>
            <consortium name="Pathogen Informatics"/>
        </authorList>
    </citation>
    <scope>NUCLEOTIDE SEQUENCE [LARGE SCALE GENOMIC DNA]</scope>
    <source>
        <strain evidence="1 2">MHpl1</strain>
    </source>
</reference>
<reference evidence="3" key="1">
    <citation type="submission" date="2017-02" db="UniProtKB">
        <authorList>
            <consortium name="WormBaseParasite"/>
        </authorList>
    </citation>
    <scope>IDENTIFICATION</scope>
</reference>
<evidence type="ECO:0000313" key="2">
    <source>
        <dbReference type="Proteomes" id="UP000268014"/>
    </source>
</evidence>
<dbReference type="WBParaSite" id="HPLM_0000193401-mRNA-1">
    <property type="protein sequence ID" value="HPLM_0000193401-mRNA-1"/>
    <property type="gene ID" value="HPLM_0000193401"/>
</dbReference>
<protein>
    <submittedName>
        <fullName evidence="1 3">Uncharacterized protein</fullName>
    </submittedName>
</protein>
<keyword evidence="2" id="KW-1185">Reference proteome</keyword>